<keyword evidence="2" id="KW-1185">Reference proteome</keyword>
<name>A0ABW5AP02_9BRAD</name>
<gene>
    <name evidence="1" type="ORF">ACFSOX_16185</name>
</gene>
<evidence type="ECO:0000313" key="1">
    <source>
        <dbReference type="EMBL" id="MFD2183696.1"/>
    </source>
</evidence>
<accession>A0ABW5AP02</accession>
<dbReference type="EMBL" id="JBHUIW010000019">
    <property type="protein sequence ID" value="MFD2183696.1"/>
    <property type="molecule type" value="Genomic_DNA"/>
</dbReference>
<sequence length="67" mass="7445">MADRGVIDVVGDALRRAQFGNECEPWPELPEPMRVQWRNYADRLMRTLAAAGITLSTVREGETLAGS</sequence>
<proteinExistence type="predicted"/>
<dbReference type="Proteomes" id="UP001597314">
    <property type="component" value="Unassembled WGS sequence"/>
</dbReference>
<comment type="caution">
    <text evidence="1">The sequence shown here is derived from an EMBL/GenBank/DDBJ whole genome shotgun (WGS) entry which is preliminary data.</text>
</comment>
<protein>
    <submittedName>
        <fullName evidence="1">Uncharacterized protein</fullName>
    </submittedName>
</protein>
<evidence type="ECO:0000313" key="2">
    <source>
        <dbReference type="Proteomes" id="UP001597314"/>
    </source>
</evidence>
<reference evidence="2" key="1">
    <citation type="journal article" date="2019" name="Int. J. Syst. Evol. Microbiol.">
        <title>The Global Catalogue of Microorganisms (GCM) 10K type strain sequencing project: providing services to taxonomists for standard genome sequencing and annotation.</title>
        <authorList>
            <consortium name="The Broad Institute Genomics Platform"/>
            <consortium name="The Broad Institute Genome Sequencing Center for Infectious Disease"/>
            <person name="Wu L."/>
            <person name="Ma J."/>
        </authorList>
    </citation>
    <scope>NUCLEOTIDE SEQUENCE [LARGE SCALE GENOMIC DNA]</scope>
    <source>
        <strain evidence="2">CGMCC 1.6774</strain>
    </source>
</reference>
<organism evidence="1 2">
    <name type="scientific">Rhodoplanes azumiensis</name>
    <dbReference type="NCBI Taxonomy" id="1897628"/>
    <lineage>
        <taxon>Bacteria</taxon>
        <taxon>Pseudomonadati</taxon>
        <taxon>Pseudomonadota</taxon>
        <taxon>Alphaproteobacteria</taxon>
        <taxon>Hyphomicrobiales</taxon>
        <taxon>Nitrobacteraceae</taxon>
        <taxon>Rhodoplanes</taxon>
    </lineage>
</organism>
<dbReference type="RefSeq" id="WP_378478847.1">
    <property type="nucleotide sequence ID" value="NZ_JBHUIW010000019.1"/>
</dbReference>